<dbReference type="AlphaFoldDB" id="A0A8S4R4J5"/>
<evidence type="ECO:0000313" key="2">
    <source>
        <dbReference type="EMBL" id="CAH2228574.1"/>
    </source>
</evidence>
<dbReference type="Pfam" id="PF25039">
    <property type="entry name" value="BLTP1_M"/>
    <property type="match status" value="1"/>
</dbReference>
<protein>
    <submittedName>
        <fullName evidence="2">Jg28001 protein</fullName>
    </submittedName>
</protein>
<dbReference type="Proteomes" id="UP000838756">
    <property type="component" value="Unassembled WGS sequence"/>
</dbReference>
<dbReference type="InterPro" id="IPR056741">
    <property type="entry name" value="BLTP1_M"/>
</dbReference>
<comment type="caution">
    <text evidence="2">The sequence shown here is derived from an EMBL/GenBank/DDBJ whole genome shotgun (WGS) entry which is preliminary data.</text>
</comment>
<dbReference type="GO" id="GO:0098793">
    <property type="term" value="C:presynapse"/>
    <property type="evidence" value="ECO:0007669"/>
    <property type="project" value="GOC"/>
</dbReference>
<evidence type="ECO:0000259" key="1">
    <source>
        <dbReference type="Pfam" id="PF25039"/>
    </source>
</evidence>
<feature type="domain" description="Bridge-like lipid transfer protein family member 1 middle region" evidence="1">
    <location>
        <begin position="25"/>
        <end position="159"/>
    </location>
</feature>
<sequence length="189" mass="20363">MCRFSVSTELPEAYRGRVRPSSREQNASNSSSSATAMGMVVVGVARIHRTRLLASLSGLKLEAEITSLQASLSASRARQWSLSGNLGRTAIVLLEGPAPNHQTVVRVSVGKSQALYTWEGGRLGATALASIGSVRVDLPQHPVALHGVMTRSSRQLSSTLQVSGHETVTPVRLVWVYVRAYDVRAFVRV</sequence>
<proteinExistence type="predicted"/>
<dbReference type="PANTHER" id="PTHR31640:SF1">
    <property type="entry name" value="BRIDGE-LIKE LIPID TRANSFER PROTEIN FAMILY MEMBER 1"/>
    <property type="match status" value="1"/>
</dbReference>
<evidence type="ECO:0000313" key="3">
    <source>
        <dbReference type="Proteomes" id="UP000838756"/>
    </source>
</evidence>
<reference evidence="2" key="1">
    <citation type="submission" date="2022-03" db="EMBL/GenBank/DDBJ databases">
        <authorList>
            <person name="Lindestad O."/>
        </authorList>
    </citation>
    <scope>NUCLEOTIDE SEQUENCE</scope>
</reference>
<dbReference type="OrthoDB" id="10051416at2759"/>
<accession>A0A8S4R4J5</accession>
<dbReference type="InterPro" id="IPR033616">
    <property type="entry name" value="BLTP1"/>
</dbReference>
<name>A0A8S4R4J5_9NEOP</name>
<dbReference type="GO" id="GO:0048488">
    <property type="term" value="P:synaptic vesicle endocytosis"/>
    <property type="evidence" value="ECO:0007669"/>
    <property type="project" value="TreeGrafter"/>
</dbReference>
<dbReference type="EMBL" id="CAKXAJ010024254">
    <property type="protein sequence ID" value="CAH2228574.1"/>
    <property type="molecule type" value="Genomic_DNA"/>
</dbReference>
<keyword evidence="3" id="KW-1185">Reference proteome</keyword>
<organism evidence="2 3">
    <name type="scientific">Pararge aegeria aegeria</name>
    <dbReference type="NCBI Taxonomy" id="348720"/>
    <lineage>
        <taxon>Eukaryota</taxon>
        <taxon>Metazoa</taxon>
        <taxon>Ecdysozoa</taxon>
        <taxon>Arthropoda</taxon>
        <taxon>Hexapoda</taxon>
        <taxon>Insecta</taxon>
        <taxon>Pterygota</taxon>
        <taxon>Neoptera</taxon>
        <taxon>Endopterygota</taxon>
        <taxon>Lepidoptera</taxon>
        <taxon>Glossata</taxon>
        <taxon>Ditrysia</taxon>
        <taxon>Papilionoidea</taxon>
        <taxon>Nymphalidae</taxon>
        <taxon>Satyrinae</taxon>
        <taxon>Satyrini</taxon>
        <taxon>Parargina</taxon>
        <taxon>Pararge</taxon>
    </lineage>
</organism>
<dbReference type="PANTHER" id="PTHR31640">
    <property type="entry name" value="TRANSMEMBRANE PROTEIN KIAA1109"/>
    <property type="match status" value="1"/>
</dbReference>
<gene>
    <name evidence="2" type="primary">jg28001</name>
    <name evidence="2" type="ORF">PAEG_LOCUS8371</name>
</gene>